<evidence type="ECO:0000313" key="4">
    <source>
        <dbReference type="Proteomes" id="UP001325680"/>
    </source>
</evidence>
<dbReference type="InterPro" id="IPR051100">
    <property type="entry name" value="DnaJ_subfamily_B/C"/>
</dbReference>
<proteinExistence type="predicted"/>
<sequence length="281" mass="31196">MPGTLKNYYEILGVPRSATADQIRIAYRKLLLKFHPDKNVGDTYFEEWSKKINEAFEVLMNPEVRSEYDLVYDEARAASRPTAAVNKDAAEKTTPGEGRPAITVDASIQKLAPVYVSARQAYIKAARNVAAIEARLKVKRTNTVPHFISGGILILVILVWVGVSNKHLLEKLLAAPSSVVDQASVLPLRPKLQQAQTPVTAERDTEQVPINLRLRVVAAKAYFFEEPGGAVLDDKFLSKGNKIHALKRAGNFYYGVFQSAVNSSYKIEGWLKTEDVEILAQ</sequence>
<evidence type="ECO:0000313" key="3">
    <source>
        <dbReference type="EMBL" id="WQD40050.1"/>
    </source>
</evidence>
<dbReference type="PROSITE" id="PS50076">
    <property type="entry name" value="DNAJ_2"/>
    <property type="match status" value="1"/>
</dbReference>
<protein>
    <submittedName>
        <fullName evidence="3">J domain-containing protein</fullName>
    </submittedName>
</protein>
<dbReference type="SUPFAM" id="SSF46565">
    <property type="entry name" value="Chaperone J-domain"/>
    <property type="match status" value="1"/>
</dbReference>
<keyword evidence="1" id="KW-0472">Membrane</keyword>
<evidence type="ECO:0000259" key="2">
    <source>
        <dbReference type="PROSITE" id="PS50076"/>
    </source>
</evidence>
<dbReference type="Gene3D" id="1.10.287.110">
    <property type="entry name" value="DnaJ domain"/>
    <property type="match status" value="1"/>
</dbReference>
<dbReference type="SMART" id="SM00271">
    <property type="entry name" value="DnaJ"/>
    <property type="match status" value="1"/>
</dbReference>
<feature type="domain" description="J" evidence="2">
    <location>
        <begin position="7"/>
        <end position="72"/>
    </location>
</feature>
<dbReference type="PANTHER" id="PTHR43908:SF3">
    <property type="entry name" value="AT29763P-RELATED"/>
    <property type="match status" value="1"/>
</dbReference>
<accession>A0ABZ0WCF3</accession>
<keyword evidence="1" id="KW-0812">Transmembrane</keyword>
<keyword evidence="4" id="KW-1185">Reference proteome</keyword>
<gene>
    <name evidence="3" type="ORF">U0035_07820</name>
</gene>
<name>A0ABZ0WCF3_9BACT</name>
<keyword evidence="1" id="KW-1133">Transmembrane helix</keyword>
<dbReference type="InterPro" id="IPR036869">
    <property type="entry name" value="J_dom_sf"/>
</dbReference>
<dbReference type="InterPro" id="IPR001623">
    <property type="entry name" value="DnaJ_domain"/>
</dbReference>
<feature type="transmembrane region" description="Helical" evidence="1">
    <location>
        <begin position="144"/>
        <end position="163"/>
    </location>
</feature>
<evidence type="ECO:0000256" key="1">
    <source>
        <dbReference type="SAM" id="Phobius"/>
    </source>
</evidence>
<dbReference type="Proteomes" id="UP001325680">
    <property type="component" value="Chromosome"/>
</dbReference>
<dbReference type="Pfam" id="PF00226">
    <property type="entry name" value="DnaJ"/>
    <property type="match status" value="1"/>
</dbReference>
<dbReference type="EMBL" id="CP139960">
    <property type="protein sequence ID" value="WQD40050.1"/>
    <property type="molecule type" value="Genomic_DNA"/>
</dbReference>
<dbReference type="CDD" id="cd06257">
    <property type="entry name" value="DnaJ"/>
    <property type="match status" value="1"/>
</dbReference>
<dbReference type="RefSeq" id="WP_114789440.1">
    <property type="nucleotide sequence ID" value="NZ_CP139960.1"/>
</dbReference>
<organism evidence="3 4">
    <name type="scientific">Niabella yanshanensis</name>
    <dbReference type="NCBI Taxonomy" id="577386"/>
    <lineage>
        <taxon>Bacteria</taxon>
        <taxon>Pseudomonadati</taxon>
        <taxon>Bacteroidota</taxon>
        <taxon>Chitinophagia</taxon>
        <taxon>Chitinophagales</taxon>
        <taxon>Chitinophagaceae</taxon>
        <taxon>Niabella</taxon>
    </lineage>
</organism>
<dbReference type="PRINTS" id="PR00625">
    <property type="entry name" value="JDOMAIN"/>
</dbReference>
<dbReference type="PANTHER" id="PTHR43908">
    <property type="entry name" value="AT29763P-RELATED"/>
    <property type="match status" value="1"/>
</dbReference>
<reference evidence="3 4" key="1">
    <citation type="submission" date="2023-12" db="EMBL/GenBank/DDBJ databases">
        <title>Genome sequencing and assembly of bacterial species from a model synthetic community.</title>
        <authorList>
            <person name="Hogle S.L."/>
        </authorList>
    </citation>
    <scope>NUCLEOTIDE SEQUENCE [LARGE SCALE GENOMIC DNA]</scope>
    <source>
        <strain evidence="3 4">HAMBI_3031</strain>
    </source>
</reference>